<dbReference type="EMBL" id="JACVVK020000055">
    <property type="protein sequence ID" value="KAK7497783.1"/>
    <property type="molecule type" value="Genomic_DNA"/>
</dbReference>
<name>A0ABD0LEC7_9CAEN</name>
<evidence type="ECO:0008006" key="3">
    <source>
        <dbReference type="Google" id="ProtNLM"/>
    </source>
</evidence>
<dbReference type="InterPro" id="IPR029044">
    <property type="entry name" value="Nucleotide-diphossugar_trans"/>
</dbReference>
<dbReference type="Pfam" id="PF04488">
    <property type="entry name" value="Gly_transf_sug"/>
    <property type="match status" value="1"/>
</dbReference>
<evidence type="ECO:0000313" key="1">
    <source>
        <dbReference type="EMBL" id="KAK7497783.1"/>
    </source>
</evidence>
<evidence type="ECO:0000313" key="2">
    <source>
        <dbReference type="Proteomes" id="UP001519460"/>
    </source>
</evidence>
<keyword evidence="2" id="KW-1185">Reference proteome</keyword>
<organism evidence="1 2">
    <name type="scientific">Batillaria attramentaria</name>
    <dbReference type="NCBI Taxonomy" id="370345"/>
    <lineage>
        <taxon>Eukaryota</taxon>
        <taxon>Metazoa</taxon>
        <taxon>Spiralia</taxon>
        <taxon>Lophotrochozoa</taxon>
        <taxon>Mollusca</taxon>
        <taxon>Gastropoda</taxon>
        <taxon>Caenogastropoda</taxon>
        <taxon>Sorbeoconcha</taxon>
        <taxon>Cerithioidea</taxon>
        <taxon>Batillariidae</taxon>
        <taxon>Batillaria</taxon>
    </lineage>
</organism>
<gene>
    <name evidence="1" type="ORF">BaRGS_00010917</name>
</gene>
<dbReference type="PANTHER" id="PTHR46830">
    <property type="entry name" value="TRANSFERASE, PUTATIVE-RELATED"/>
    <property type="match status" value="1"/>
</dbReference>
<comment type="caution">
    <text evidence="1">The sequence shown here is derived from an EMBL/GenBank/DDBJ whole genome shotgun (WGS) entry which is preliminary data.</text>
</comment>
<dbReference type="PANTHER" id="PTHR46830:SF2">
    <property type="entry name" value="ALPHA-1,4-N-ACETYLGLUCOSAMINYLTRANSFERASE"/>
    <property type="match status" value="1"/>
</dbReference>
<dbReference type="Gene3D" id="3.90.550.20">
    <property type="match status" value="1"/>
</dbReference>
<dbReference type="AlphaFoldDB" id="A0ABD0LEC7"/>
<sequence length="355" mass="40902">MKIDVTTSWAFDVNKELFNGMTVVDLCDPARIFIGKQWATGWVLVDTALREPGPFKRLLTAQKSRSRESSQSTAEIAYEWVKRDSPPAMYDYNDTCLARVVASKCHTDHAIPKLVHFVNFRRRELPFYSFVSIVSAFRVVQPCLILFHADYLPYGNHWELLVQMVPEVIHVLRKAPNSIFGRPVHVVEHQSDVARLEAMSKFGGIYSDFDYVLLNPLDDLLHHNVVMGMESGRFGNGFYMGQPGATFFKYWYDSYHTFNDGDWAGHSCAVPYEIFKKHPNLVHVVNTFHEPNWSIIHTDFYTKPFNWTKVYGIHLYSKLFSGILNRKLETLKSSVGEITRYTLFGNSQACLNKTH</sequence>
<dbReference type="Proteomes" id="UP001519460">
    <property type="component" value="Unassembled WGS sequence"/>
</dbReference>
<protein>
    <recommendedName>
        <fullName evidence="3">Glycosyltransferase</fullName>
    </recommendedName>
</protein>
<proteinExistence type="predicted"/>
<dbReference type="InterPro" id="IPR007577">
    <property type="entry name" value="GlycoTrfase_DXD_sugar-bd_CS"/>
</dbReference>
<accession>A0ABD0LEC7</accession>
<dbReference type="SUPFAM" id="SSF53448">
    <property type="entry name" value="Nucleotide-diphospho-sugar transferases"/>
    <property type="match status" value="1"/>
</dbReference>
<reference evidence="1 2" key="1">
    <citation type="journal article" date="2023" name="Sci. Data">
        <title>Genome assembly of the Korean intertidal mud-creeper Batillaria attramentaria.</title>
        <authorList>
            <person name="Patra A.K."/>
            <person name="Ho P.T."/>
            <person name="Jun S."/>
            <person name="Lee S.J."/>
            <person name="Kim Y."/>
            <person name="Won Y.J."/>
        </authorList>
    </citation>
    <scope>NUCLEOTIDE SEQUENCE [LARGE SCALE GENOMIC DNA]</scope>
    <source>
        <strain evidence="1">Wonlab-2016</strain>
    </source>
</reference>